<feature type="binding site" evidence="4">
    <location>
        <begin position="15"/>
        <end position="22"/>
    </location>
    <ligand>
        <name>ATP</name>
        <dbReference type="ChEBI" id="CHEBI:30616"/>
    </ligand>
</feature>
<sequence>MIPPPTPKSILIVTGLSGAGKSTSLRTLEDAGWETVDNLPLTLLDRLLAAPPPQGYAAGEDRPLAIGIDSRTRGFAADTVLSVIASLRDQGRNQVEMLFLDCSGTVLERRYAETRRRHPLAPDRPAADGIARERELLEPLRRAAEHLIDSSDFTSNALQQAIRQRFAGSFESTLTLLSFGFARGVPRNADLMFDMRFLRNPYWEEDLRALGGLDAPVRDYVMADPLFEKAVGQIEALLGTVLPRYSEDGKAYVTIAFGCTGGRHRSVCVTEEIGQRLRAAGFSPTIMHRNLESVQLDAYENRRQGKQTVIEGRGAKST</sequence>
<dbReference type="Proteomes" id="UP001138540">
    <property type="component" value="Unassembled WGS sequence"/>
</dbReference>
<dbReference type="InterPro" id="IPR005337">
    <property type="entry name" value="RapZ-like"/>
</dbReference>
<evidence type="ECO:0000259" key="6">
    <source>
        <dbReference type="Pfam" id="PF22740"/>
    </source>
</evidence>
<evidence type="ECO:0000256" key="4">
    <source>
        <dbReference type="HAMAP-Rule" id="MF_00636"/>
    </source>
</evidence>
<evidence type="ECO:0000313" key="8">
    <source>
        <dbReference type="Proteomes" id="UP001138540"/>
    </source>
</evidence>
<dbReference type="Pfam" id="PF03668">
    <property type="entry name" value="RapZ-like_N"/>
    <property type="match status" value="1"/>
</dbReference>
<reference evidence="7 8" key="1">
    <citation type="submission" date="2020-08" db="EMBL/GenBank/DDBJ databases">
        <title>Exploring microbial biodiversity for novel pathways involved in the catabolism of aromatic compounds derived from lignin.</title>
        <authorList>
            <person name="Elkins J."/>
        </authorList>
    </citation>
    <scope>NUCLEOTIDE SEQUENCE [LARGE SCALE GENOMIC DNA]</scope>
    <source>
        <strain evidence="7 8">B1D3A</strain>
    </source>
</reference>
<comment type="caution">
    <text evidence="7">The sequence shown here is derived from an EMBL/GenBank/DDBJ whole genome shotgun (WGS) entry which is preliminary data.</text>
</comment>
<evidence type="ECO:0000259" key="5">
    <source>
        <dbReference type="Pfam" id="PF03668"/>
    </source>
</evidence>
<evidence type="ECO:0000256" key="3">
    <source>
        <dbReference type="ARBA" id="ARBA00023134"/>
    </source>
</evidence>
<dbReference type="PIRSF" id="PIRSF005052">
    <property type="entry name" value="P-loopkin"/>
    <property type="match status" value="1"/>
</dbReference>
<keyword evidence="1 4" id="KW-0547">Nucleotide-binding</keyword>
<dbReference type="PANTHER" id="PTHR30448:SF0">
    <property type="entry name" value="RNASE ADAPTER PROTEIN RAPZ"/>
    <property type="match status" value="1"/>
</dbReference>
<dbReference type="PANTHER" id="PTHR30448">
    <property type="entry name" value="RNASE ADAPTER PROTEIN RAPZ"/>
    <property type="match status" value="1"/>
</dbReference>
<protein>
    <submittedName>
        <fullName evidence="7">UPF0042 nucleotide-binding protein</fullName>
    </submittedName>
</protein>
<gene>
    <name evidence="7" type="ORF">HNP60_001504</name>
</gene>
<feature type="domain" description="RapZ C-terminal" evidence="6">
    <location>
        <begin position="173"/>
        <end position="291"/>
    </location>
</feature>
<feature type="binding site" evidence="4">
    <location>
        <begin position="69"/>
        <end position="72"/>
    </location>
    <ligand>
        <name>GTP</name>
        <dbReference type="ChEBI" id="CHEBI:37565"/>
    </ligand>
</feature>
<evidence type="ECO:0000256" key="2">
    <source>
        <dbReference type="ARBA" id="ARBA00022840"/>
    </source>
</evidence>
<evidence type="ECO:0000256" key="1">
    <source>
        <dbReference type="ARBA" id="ARBA00022741"/>
    </source>
</evidence>
<dbReference type="InterPro" id="IPR053931">
    <property type="entry name" value="RapZ_C"/>
</dbReference>
<dbReference type="RefSeq" id="WP_184152041.1">
    <property type="nucleotide sequence ID" value="NZ_JACHKA010000001.1"/>
</dbReference>
<dbReference type="HAMAP" id="MF_00636">
    <property type="entry name" value="RapZ_like"/>
    <property type="match status" value="1"/>
</dbReference>
<organism evidence="7 8">
    <name type="scientific">Sphingobium lignivorans</name>
    <dbReference type="NCBI Taxonomy" id="2735886"/>
    <lineage>
        <taxon>Bacteria</taxon>
        <taxon>Pseudomonadati</taxon>
        <taxon>Pseudomonadota</taxon>
        <taxon>Alphaproteobacteria</taxon>
        <taxon>Sphingomonadales</taxon>
        <taxon>Sphingomonadaceae</taxon>
        <taxon>Sphingobium</taxon>
    </lineage>
</organism>
<dbReference type="InterPro" id="IPR027417">
    <property type="entry name" value="P-loop_NTPase"/>
</dbReference>
<dbReference type="SUPFAM" id="SSF52540">
    <property type="entry name" value="P-loop containing nucleoside triphosphate hydrolases"/>
    <property type="match status" value="1"/>
</dbReference>
<accession>A0ABR6NE29</accession>
<keyword evidence="2 4" id="KW-0067">ATP-binding</keyword>
<feature type="domain" description="RapZ-like N-terminal" evidence="5">
    <location>
        <begin position="10"/>
        <end position="168"/>
    </location>
</feature>
<dbReference type="NCBIfam" id="NF003828">
    <property type="entry name" value="PRK05416.1"/>
    <property type="match status" value="1"/>
</dbReference>
<dbReference type="Pfam" id="PF22740">
    <property type="entry name" value="PapZ_C"/>
    <property type="match status" value="1"/>
</dbReference>
<proteinExistence type="inferred from homology"/>
<keyword evidence="3 4" id="KW-0342">GTP-binding</keyword>
<keyword evidence="8" id="KW-1185">Reference proteome</keyword>
<name>A0ABR6NE29_9SPHN</name>
<dbReference type="InterPro" id="IPR053930">
    <property type="entry name" value="RapZ-like_N"/>
</dbReference>
<dbReference type="EMBL" id="JACHKA010000001">
    <property type="protein sequence ID" value="MBB5985530.1"/>
    <property type="molecule type" value="Genomic_DNA"/>
</dbReference>
<evidence type="ECO:0000313" key="7">
    <source>
        <dbReference type="EMBL" id="MBB5985530.1"/>
    </source>
</evidence>